<name>A0A0C3KJY5_9AGAM</name>
<dbReference type="EMBL" id="KN823128">
    <property type="protein sequence ID" value="KIO21778.1"/>
    <property type="molecule type" value="Genomic_DNA"/>
</dbReference>
<dbReference type="HOGENOM" id="CLU_2225130_0_0_1"/>
<sequence>MSHSVPGLDLTKLVVCQVPGTERCWRRSMRVWVGGGCKQKWFPLHGVFKVAPVRRYLTCGSGAWNSLGTEGPLNDVTSERFAFLGGALFISALSSESNRWSGSKYG</sequence>
<dbReference type="Proteomes" id="UP000054248">
    <property type="component" value="Unassembled WGS sequence"/>
</dbReference>
<proteinExistence type="predicted"/>
<evidence type="ECO:0000313" key="2">
    <source>
        <dbReference type="Proteomes" id="UP000054248"/>
    </source>
</evidence>
<accession>A0A0C3KJY5</accession>
<protein>
    <submittedName>
        <fullName evidence="1">Uncharacterized protein</fullName>
    </submittedName>
</protein>
<evidence type="ECO:0000313" key="1">
    <source>
        <dbReference type="EMBL" id="KIO21778.1"/>
    </source>
</evidence>
<reference evidence="1 2" key="1">
    <citation type="submission" date="2014-04" db="EMBL/GenBank/DDBJ databases">
        <authorList>
            <consortium name="DOE Joint Genome Institute"/>
            <person name="Kuo A."/>
            <person name="Girlanda M."/>
            <person name="Perotto S."/>
            <person name="Kohler A."/>
            <person name="Nagy L.G."/>
            <person name="Floudas D."/>
            <person name="Copeland A."/>
            <person name="Barry K.W."/>
            <person name="Cichocki N."/>
            <person name="Veneault-Fourrey C."/>
            <person name="LaButti K."/>
            <person name="Lindquist E.A."/>
            <person name="Lipzen A."/>
            <person name="Lundell T."/>
            <person name="Morin E."/>
            <person name="Murat C."/>
            <person name="Sun H."/>
            <person name="Tunlid A."/>
            <person name="Henrissat B."/>
            <person name="Grigoriev I.V."/>
            <person name="Hibbett D.S."/>
            <person name="Martin F."/>
            <person name="Nordberg H.P."/>
            <person name="Cantor M.N."/>
            <person name="Hua S.X."/>
        </authorList>
    </citation>
    <scope>NUCLEOTIDE SEQUENCE [LARGE SCALE GENOMIC DNA]</scope>
    <source>
        <strain evidence="1 2">MUT 4182</strain>
    </source>
</reference>
<gene>
    <name evidence="1" type="ORF">M407DRAFT_123609</name>
</gene>
<keyword evidence="2" id="KW-1185">Reference proteome</keyword>
<dbReference type="AlphaFoldDB" id="A0A0C3KJY5"/>
<organism evidence="1 2">
    <name type="scientific">Tulasnella calospora MUT 4182</name>
    <dbReference type="NCBI Taxonomy" id="1051891"/>
    <lineage>
        <taxon>Eukaryota</taxon>
        <taxon>Fungi</taxon>
        <taxon>Dikarya</taxon>
        <taxon>Basidiomycota</taxon>
        <taxon>Agaricomycotina</taxon>
        <taxon>Agaricomycetes</taxon>
        <taxon>Cantharellales</taxon>
        <taxon>Tulasnellaceae</taxon>
        <taxon>Tulasnella</taxon>
    </lineage>
</organism>
<reference evidence="2" key="2">
    <citation type="submission" date="2015-01" db="EMBL/GenBank/DDBJ databases">
        <title>Evolutionary Origins and Diversification of the Mycorrhizal Mutualists.</title>
        <authorList>
            <consortium name="DOE Joint Genome Institute"/>
            <consortium name="Mycorrhizal Genomics Consortium"/>
            <person name="Kohler A."/>
            <person name="Kuo A."/>
            <person name="Nagy L.G."/>
            <person name="Floudas D."/>
            <person name="Copeland A."/>
            <person name="Barry K.W."/>
            <person name="Cichocki N."/>
            <person name="Veneault-Fourrey C."/>
            <person name="LaButti K."/>
            <person name="Lindquist E.A."/>
            <person name="Lipzen A."/>
            <person name="Lundell T."/>
            <person name="Morin E."/>
            <person name="Murat C."/>
            <person name="Riley R."/>
            <person name="Ohm R."/>
            <person name="Sun H."/>
            <person name="Tunlid A."/>
            <person name="Henrissat B."/>
            <person name="Grigoriev I.V."/>
            <person name="Hibbett D.S."/>
            <person name="Martin F."/>
        </authorList>
    </citation>
    <scope>NUCLEOTIDE SEQUENCE [LARGE SCALE GENOMIC DNA]</scope>
    <source>
        <strain evidence="2">MUT 4182</strain>
    </source>
</reference>